<feature type="transmembrane region" description="Helical" evidence="6">
    <location>
        <begin position="12"/>
        <end position="34"/>
    </location>
</feature>
<feature type="transmembrane region" description="Helical" evidence="6">
    <location>
        <begin position="195"/>
        <end position="217"/>
    </location>
</feature>
<evidence type="ECO:0000256" key="6">
    <source>
        <dbReference type="SAM" id="Phobius"/>
    </source>
</evidence>
<keyword evidence="2" id="KW-1003">Cell membrane</keyword>
<dbReference type="InterPro" id="IPR002293">
    <property type="entry name" value="AA/rel_permease1"/>
</dbReference>
<dbReference type="InterPro" id="IPR050367">
    <property type="entry name" value="APC_superfamily"/>
</dbReference>
<dbReference type="AlphaFoldDB" id="A0A2T2XGE3"/>
<reference evidence="7 8" key="1">
    <citation type="journal article" date="2014" name="BMC Genomics">
        <title>Comparison of environmental and isolate Sulfobacillus genomes reveals diverse carbon, sulfur, nitrogen, and hydrogen metabolisms.</title>
        <authorList>
            <person name="Justice N.B."/>
            <person name="Norman A."/>
            <person name="Brown C.T."/>
            <person name="Singh A."/>
            <person name="Thomas B.C."/>
            <person name="Banfield J.F."/>
        </authorList>
    </citation>
    <scope>NUCLEOTIDE SEQUENCE [LARGE SCALE GENOMIC DNA]</scope>
    <source>
        <strain evidence="7">AMDSBA4</strain>
    </source>
</reference>
<feature type="transmembrane region" description="Helical" evidence="6">
    <location>
        <begin position="120"/>
        <end position="143"/>
    </location>
</feature>
<name>A0A2T2XGE3_9FIRM</name>
<evidence type="ECO:0008006" key="9">
    <source>
        <dbReference type="Google" id="ProtNLM"/>
    </source>
</evidence>
<feature type="transmembrane region" description="Helical" evidence="6">
    <location>
        <begin position="155"/>
        <end position="175"/>
    </location>
</feature>
<feature type="transmembrane region" description="Helical" evidence="6">
    <location>
        <begin position="46"/>
        <end position="66"/>
    </location>
</feature>
<protein>
    <recommendedName>
        <fullName evidence="9">APC family permease</fullName>
    </recommendedName>
</protein>
<feature type="transmembrane region" description="Helical" evidence="6">
    <location>
        <begin position="334"/>
        <end position="356"/>
    </location>
</feature>
<accession>A0A2T2XGE3</accession>
<evidence type="ECO:0000256" key="4">
    <source>
        <dbReference type="ARBA" id="ARBA00022989"/>
    </source>
</evidence>
<evidence type="ECO:0000256" key="5">
    <source>
        <dbReference type="ARBA" id="ARBA00023136"/>
    </source>
</evidence>
<feature type="transmembrane region" description="Helical" evidence="6">
    <location>
        <begin position="362"/>
        <end position="385"/>
    </location>
</feature>
<evidence type="ECO:0000256" key="2">
    <source>
        <dbReference type="ARBA" id="ARBA00022475"/>
    </source>
</evidence>
<keyword evidence="3 6" id="KW-0812">Transmembrane</keyword>
<evidence type="ECO:0000256" key="3">
    <source>
        <dbReference type="ARBA" id="ARBA00022692"/>
    </source>
</evidence>
<dbReference type="PIRSF" id="PIRSF006060">
    <property type="entry name" value="AA_transporter"/>
    <property type="match status" value="1"/>
</dbReference>
<gene>
    <name evidence="7" type="ORF">C7B46_09220</name>
</gene>
<dbReference type="Gene3D" id="1.20.1740.10">
    <property type="entry name" value="Amino acid/polyamine transporter I"/>
    <property type="match status" value="1"/>
</dbReference>
<feature type="transmembrane region" description="Helical" evidence="6">
    <location>
        <begin position="229"/>
        <end position="248"/>
    </location>
</feature>
<feature type="transmembrane region" description="Helical" evidence="6">
    <location>
        <begin position="86"/>
        <end position="114"/>
    </location>
</feature>
<evidence type="ECO:0000256" key="1">
    <source>
        <dbReference type="ARBA" id="ARBA00004651"/>
    </source>
</evidence>
<feature type="transmembrane region" description="Helical" evidence="6">
    <location>
        <begin position="397"/>
        <end position="416"/>
    </location>
</feature>
<dbReference type="EMBL" id="PXYW01000018">
    <property type="protein sequence ID" value="PSR33575.1"/>
    <property type="molecule type" value="Genomic_DNA"/>
</dbReference>
<evidence type="ECO:0000313" key="8">
    <source>
        <dbReference type="Proteomes" id="UP000242972"/>
    </source>
</evidence>
<evidence type="ECO:0000313" key="7">
    <source>
        <dbReference type="EMBL" id="PSR33575.1"/>
    </source>
</evidence>
<comment type="caution">
    <text evidence="7">The sequence shown here is derived from an EMBL/GenBank/DDBJ whole genome shotgun (WGS) entry which is preliminary data.</text>
</comment>
<proteinExistence type="predicted"/>
<dbReference type="PANTHER" id="PTHR42770:SF11">
    <property type="entry name" value="INNER MEMBRANE TRANSPORT PROTEIN YBAT"/>
    <property type="match status" value="1"/>
</dbReference>
<keyword evidence="5 6" id="KW-0472">Membrane</keyword>
<feature type="transmembrane region" description="Helical" evidence="6">
    <location>
        <begin position="428"/>
        <end position="446"/>
    </location>
</feature>
<keyword evidence="4 6" id="KW-1133">Transmembrane helix</keyword>
<dbReference type="PANTHER" id="PTHR42770">
    <property type="entry name" value="AMINO ACID TRANSPORTER-RELATED"/>
    <property type="match status" value="1"/>
</dbReference>
<comment type="subcellular location">
    <subcellularLocation>
        <location evidence="1">Cell membrane</location>
        <topology evidence="1">Multi-pass membrane protein</topology>
    </subcellularLocation>
</comment>
<dbReference type="Pfam" id="PF13520">
    <property type="entry name" value="AA_permease_2"/>
    <property type="match status" value="1"/>
</dbReference>
<dbReference type="GO" id="GO:0022857">
    <property type="term" value="F:transmembrane transporter activity"/>
    <property type="evidence" value="ECO:0007669"/>
    <property type="project" value="InterPro"/>
</dbReference>
<sequence length="468" mass="49118">MASNLLGKKGHKISVIQAIGYSIALLAPTASMALNTSLAASMAGRAVPLVMLGSLIGVILMAIPFIKFTRKFVHAGSIYNFNSKVLGTSVGFVSGWVLLLSYLGFALGGIGLIGDFGQALLAQLGIQVPWAPIALIGTFLVYLMIIREIRISTTVALTLEGLSVLAMIILSFVILGRGGAAHHLTLLPFVPQHHGLSGVAFAMVFGFLSYFGFDVAATIGEETNNPRRNIPIAIVANLLIAGILYVFVSYAQTVGFGLSAADIKQFSNTGAPLGVLAAHYMGNTMAVAIDIGALFSGFAATMAATQAASRILFALSRDNVLLPSLAKVSDKSGAPVRTTTVVVVFGLCVMLIPSLWGNTAAAMFGYAGTVGVLGFLVSYGLTALADIVNEARVGRNKAISILLGVLAMAIILYTLYANVYPVPPMPYAVFPYLTAGWILLGVGLLYRKPSLRNDIGHALEAHAREVDV</sequence>
<organism evidence="7 8">
    <name type="scientific">Sulfobacillus benefaciens</name>
    <dbReference type="NCBI Taxonomy" id="453960"/>
    <lineage>
        <taxon>Bacteria</taxon>
        <taxon>Bacillati</taxon>
        <taxon>Bacillota</taxon>
        <taxon>Clostridia</taxon>
        <taxon>Eubacteriales</taxon>
        <taxon>Clostridiales Family XVII. Incertae Sedis</taxon>
        <taxon>Sulfobacillus</taxon>
    </lineage>
</organism>
<dbReference type="GO" id="GO:0005886">
    <property type="term" value="C:plasma membrane"/>
    <property type="evidence" value="ECO:0007669"/>
    <property type="project" value="UniProtKB-SubCell"/>
</dbReference>
<dbReference type="Proteomes" id="UP000242972">
    <property type="component" value="Unassembled WGS sequence"/>
</dbReference>